<dbReference type="EMBL" id="MU857685">
    <property type="protein sequence ID" value="KAK4245973.1"/>
    <property type="molecule type" value="Genomic_DNA"/>
</dbReference>
<feature type="transmembrane region" description="Helical" evidence="2">
    <location>
        <begin position="43"/>
        <end position="66"/>
    </location>
</feature>
<gene>
    <name evidence="3" type="ORF">C7999DRAFT_33601</name>
</gene>
<evidence type="ECO:0000313" key="3">
    <source>
        <dbReference type="EMBL" id="KAK4245973.1"/>
    </source>
</evidence>
<protein>
    <submittedName>
        <fullName evidence="3">Uncharacterized protein</fullName>
    </submittedName>
</protein>
<feature type="compositionally biased region" description="Basic and acidic residues" evidence="1">
    <location>
        <begin position="523"/>
        <end position="533"/>
    </location>
</feature>
<reference evidence="3" key="1">
    <citation type="journal article" date="2023" name="Mol. Phylogenet. Evol.">
        <title>Genome-scale phylogeny and comparative genomics of the fungal order Sordariales.</title>
        <authorList>
            <person name="Hensen N."/>
            <person name="Bonometti L."/>
            <person name="Westerberg I."/>
            <person name="Brannstrom I.O."/>
            <person name="Guillou S."/>
            <person name="Cros-Aarteil S."/>
            <person name="Calhoun S."/>
            <person name="Haridas S."/>
            <person name="Kuo A."/>
            <person name="Mondo S."/>
            <person name="Pangilinan J."/>
            <person name="Riley R."/>
            <person name="LaButti K."/>
            <person name="Andreopoulos B."/>
            <person name="Lipzen A."/>
            <person name="Chen C."/>
            <person name="Yan M."/>
            <person name="Daum C."/>
            <person name="Ng V."/>
            <person name="Clum A."/>
            <person name="Steindorff A."/>
            <person name="Ohm R.A."/>
            <person name="Martin F."/>
            <person name="Silar P."/>
            <person name="Natvig D.O."/>
            <person name="Lalanne C."/>
            <person name="Gautier V."/>
            <person name="Ament-Velasquez S.L."/>
            <person name="Kruys A."/>
            <person name="Hutchinson M.I."/>
            <person name="Powell A.J."/>
            <person name="Barry K."/>
            <person name="Miller A.N."/>
            <person name="Grigoriev I.V."/>
            <person name="Debuchy R."/>
            <person name="Gladieux P."/>
            <person name="Hiltunen Thoren M."/>
            <person name="Johannesson H."/>
        </authorList>
    </citation>
    <scope>NUCLEOTIDE SEQUENCE</scope>
    <source>
        <strain evidence="3">CBS 359.72</strain>
    </source>
</reference>
<name>A0AAN7HLQ7_9PEZI</name>
<keyword evidence="2" id="KW-0472">Membrane</keyword>
<keyword evidence="2" id="KW-1133">Transmembrane helix</keyword>
<sequence length="647" mass="71646">MADIYTPPPDFTYLLLTPFDMPTEGGSVRAVAFSSRSGALMTAALSVAFTVIFICLWNFLCFLFIVSSRNESLSRFVALVTLWNSNDSWFAFKELAGYSYHFLVNQNKAWNRHARYGLALAIVAFCIFGGALALGIVGPSLLQIGTVAPVRPSSVYYPVTPQPTVYVDVLKEFGMRAPGVLRALGSVEAAKVTMRFRVNVDYDREAGTSANGEPIHRLTYNYRLNGIDFGLQQGVSLELAVRGACVTEYGWYAETQRENTDVYHLWGSRDESFVVPIDPYNIQNAPKATFWSHPDAVTQYARDANTSFAIIVWSAHRTSITEGADPWYATEERNSTVEAPFDAHFWMRRARPVLSCWEQNLWSWAGQPVRTVSELKNATGIKIPQSLLAVLEAAFTTPVLIRLGNASGDSALRSRTTSPNGVIDAGASSIHDDLERLILASFVASRNVFVDAVMFEQDGTYPNLVEDATGQPAAGAGDFVVSSPDIQTFSLHGIVVIVVILVVLLLIESLISFFIKGHPMFKTNRERPRKPNSDPESANVTSEEGKIDPAQTSVNAAEPPSSEPPSSQPPSSQPPSSQPPSRLIRFKVLMATQLLRQIYELRMQKVNGWQCDQPFQESEESVNIKWLCDCNKRCNGHMDFKPSQRTE</sequence>
<dbReference type="AlphaFoldDB" id="A0AAN7HLQ7"/>
<feature type="compositionally biased region" description="Pro residues" evidence="1">
    <location>
        <begin position="561"/>
        <end position="578"/>
    </location>
</feature>
<feature type="transmembrane region" description="Helical" evidence="2">
    <location>
        <begin position="489"/>
        <end position="515"/>
    </location>
</feature>
<accession>A0AAN7HLQ7</accession>
<dbReference type="Proteomes" id="UP001303647">
    <property type="component" value="Unassembled WGS sequence"/>
</dbReference>
<evidence type="ECO:0000256" key="1">
    <source>
        <dbReference type="SAM" id="MobiDB-lite"/>
    </source>
</evidence>
<evidence type="ECO:0000256" key="2">
    <source>
        <dbReference type="SAM" id="Phobius"/>
    </source>
</evidence>
<comment type="caution">
    <text evidence="3">The sequence shown here is derived from an EMBL/GenBank/DDBJ whole genome shotgun (WGS) entry which is preliminary data.</text>
</comment>
<organism evidence="3 4">
    <name type="scientific">Corynascus novoguineensis</name>
    <dbReference type="NCBI Taxonomy" id="1126955"/>
    <lineage>
        <taxon>Eukaryota</taxon>
        <taxon>Fungi</taxon>
        <taxon>Dikarya</taxon>
        <taxon>Ascomycota</taxon>
        <taxon>Pezizomycotina</taxon>
        <taxon>Sordariomycetes</taxon>
        <taxon>Sordariomycetidae</taxon>
        <taxon>Sordariales</taxon>
        <taxon>Chaetomiaceae</taxon>
        <taxon>Corynascus</taxon>
    </lineage>
</organism>
<keyword evidence="4" id="KW-1185">Reference proteome</keyword>
<evidence type="ECO:0000313" key="4">
    <source>
        <dbReference type="Proteomes" id="UP001303647"/>
    </source>
</evidence>
<feature type="region of interest" description="Disordered" evidence="1">
    <location>
        <begin position="522"/>
        <end position="580"/>
    </location>
</feature>
<proteinExistence type="predicted"/>
<feature type="transmembrane region" description="Helical" evidence="2">
    <location>
        <begin position="116"/>
        <end position="142"/>
    </location>
</feature>
<keyword evidence="2" id="KW-0812">Transmembrane</keyword>
<reference evidence="3" key="2">
    <citation type="submission" date="2023-05" db="EMBL/GenBank/DDBJ databases">
        <authorList>
            <consortium name="Lawrence Berkeley National Laboratory"/>
            <person name="Steindorff A."/>
            <person name="Hensen N."/>
            <person name="Bonometti L."/>
            <person name="Westerberg I."/>
            <person name="Brannstrom I.O."/>
            <person name="Guillou S."/>
            <person name="Cros-Aarteil S."/>
            <person name="Calhoun S."/>
            <person name="Haridas S."/>
            <person name="Kuo A."/>
            <person name="Mondo S."/>
            <person name="Pangilinan J."/>
            <person name="Riley R."/>
            <person name="Labutti K."/>
            <person name="Andreopoulos B."/>
            <person name="Lipzen A."/>
            <person name="Chen C."/>
            <person name="Yanf M."/>
            <person name="Daum C."/>
            <person name="Ng V."/>
            <person name="Clum A."/>
            <person name="Ohm R."/>
            <person name="Martin F."/>
            <person name="Silar P."/>
            <person name="Natvig D."/>
            <person name="Lalanne C."/>
            <person name="Gautier V."/>
            <person name="Ament-Velasquez S.L."/>
            <person name="Kruys A."/>
            <person name="Hutchinson M.I."/>
            <person name="Powell A.J."/>
            <person name="Barry K."/>
            <person name="Miller A.N."/>
            <person name="Grigoriev I.V."/>
            <person name="Debuchy R."/>
            <person name="Gladieux P."/>
            <person name="Thoren M.H."/>
            <person name="Johannesson H."/>
        </authorList>
    </citation>
    <scope>NUCLEOTIDE SEQUENCE</scope>
    <source>
        <strain evidence="3">CBS 359.72</strain>
    </source>
</reference>